<evidence type="ECO:0000256" key="6">
    <source>
        <dbReference type="ARBA" id="ARBA00022755"/>
    </source>
</evidence>
<dbReference type="PANTHER" id="PTHR38147:SF2">
    <property type="entry name" value="5-FORMAMINOIMIDAZOLE-4-CARBOXAMIDE-1-(BETA)-D-RIBOFURANOSYL 5'-MONOPHOSPHATE SYNTHETASE"/>
    <property type="match status" value="1"/>
</dbReference>
<dbReference type="InterPro" id="IPR011761">
    <property type="entry name" value="ATP-grasp"/>
</dbReference>
<evidence type="ECO:0000256" key="7">
    <source>
        <dbReference type="ARBA" id="ARBA00022840"/>
    </source>
</evidence>
<proteinExistence type="inferred from homology"/>
<comment type="caution">
    <text evidence="12">The sequence shown here is derived from an EMBL/GenBank/DDBJ whole genome shotgun (WGS) entry which is preliminary data.</text>
</comment>
<dbReference type="Gene3D" id="3.30.470.20">
    <property type="entry name" value="ATP-grasp fold, B domain"/>
    <property type="match status" value="1"/>
</dbReference>
<dbReference type="HAMAP" id="MF_01163">
    <property type="entry name" value="IMP_biosynth_PurP"/>
    <property type="match status" value="1"/>
</dbReference>
<evidence type="ECO:0000256" key="8">
    <source>
        <dbReference type="ARBA" id="ARBA00022842"/>
    </source>
</evidence>
<keyword evidence="9" id="KW-0464">Manganese</keyword>
<dbReference type="SUPFAM" id="SSF52440">
    <property type="entry name" value="PreATP-grasp domain"/>
    <property type="match status" value="1"/>
</dbReference>
<evidence type="ECO:0000259" key="11">
    <source>
        <dbReference type="PROSITE" id="PS50975"/>
    </source>
</evidence>
<dbReference type="Gene3D" id="3.30.1490.20">
    <property type="entry name" value="ATP-grasp fold, A domain"/>
    <property type="match status" value="1"/>
</dbReference>
<accession>A0A2V2BMM0</accession>
<keyword evidence="4" id="KW-0479">Metal-binding</keyword>
<comment type="pathway">
    <text evidence="10">Purine metabolism; IMP biosynthesis via de novo pathway; 5-formamido-1-(5-phospho-D-ribosyl)imidazole-4-carboxamide from 5-amino-1-(5-phospho-D-ribosyl)imidazole-4-carboxamide (formate route): step 1/1.</text>
</comment>
<dbReference type="EC" id="6.3.4.23" evidence="10"/>
<evidence type="ECO:0000256" key="10">
    <source>
        <dbReference type="HAMAP-Rule" id="MF_01163"/>
    </source>
</evidence>
<feature type="binding site" evidence="10">
    <location>
        <position position="32"/>
    </location>
    <ligand>
        <name>5-amino-1-(5-phospho-beta-D-ribosyl)imidazole-4-carboxamide</name>
        <dbReference type="ChEBI" id="CHEBI:58475"/>
    </ligand>
</feature>
<comment type="cofactor">
    <cofactor evidence="2">
        <name>Mg(2+)</name>
        <dbReference type="ChEBI" id="CHEBI:18420"/>
    </cofactor>
</comment>
<protein>
    <recommendedName>
        <fullName evidence="10">5-formaminoimidazole-4-carboxamide-1-(beta)-D-ribofuranosyl 5'-monophosphate synthetase</fullName>
        <ecNumber evidence="10">6.3.4.23</ecNumber>
    </recommendedName>
    <alternativeName>
        <fullName evidence="10">5-aminoimidazole-4-carboxamide-1-beta-D-ribofuranosyl 5'-monophosphate--formate ligase</fullName>
    </alternativeName>
</protein>
<organism evidence="12 13">
    <name type="scientific">Methanosphaera cuniculi</name>
    <dbReference type="NCBI Taxonomy" id="1077256"/>
    <lineage>
        <taxon>Archaea</taxon>
        <taxon>Methanobacteriati</taxon>
        <taxon>Methanobacteriota</taxon>
        <taxon>Methanomada group</taxon>
        <taxon>Methanobacteria</taxon>
        <taxon>Methanobacteriales</taxon>
        <taxon>Methanobacteriaceae</taxon>
        <taxon>Methanosphaera</taxon>
    </lineage>
</organism>
<dbReference type="InterPro" id="IPR016185">
    <property type="entry name" value="PreATP-grasp_dom_sf"/>
</dbReference>
<dbReference type="GO" id="GO:0006189">
    <property type="term" value="P:'de novo' IMP biosynthetic process"/>
    <property type="evidence" value="ECO:0007669"/>
    <property type="project" value="UniProtKB-UniRule"/>
</dbReference>
<comment type="catalytic activity">
    <reaction evidence="10">
        <text>5-amino-1-(5-phospho-beta-D-ribosyl)imidazole-4-carboxamide + formate + ATP = 5-formamido-1-(5-phospho-D-ribosyl)imidazole-4-carboxamide + ADP + phosphate</text>
        <dbReference type="Rhea" id="RHEA:24836"/>
        <dbReference type="ChEBI" id="CHEBI:15740"/>
        <dbReference type="ChEBI" id="CHEBI:30616"/>
        <dbReference type="ChEBI" id="CHEBI:43474"/>
        <dbReference type="ChEBI" id="CHEBI:58467"/>
        <dbReference type="ChEBI" id="CHEBI:58475"/>
        <dbReference type="ChEBI" id="CHEBI:456216"/>
        <dbReference type="EC" id="6.3.4.23"/>
    </reaction>
</comment>
<evidence type="ECO:0000313" key="12">
    <source>
        <dbReference type="EMBL" id="PWL09006.1"/>
    </source>
</evidence>
<gene>
    <name evidence="10" type="primary">purP</name>
    <name evidence="12" type="ORF">MSCUN_00670</name>
</gene>
<evidence type="ECO:0000256" key="4">
    <source>
        <dbReference type="ARBA" id="ARBA00022723"/>
    </source>
</evidence>
<evidence type="ECO:0000256" key="3">
    <source>
        <dbReference type="ARBA" id="ARBA00022598"/>
    </source>
</evidence>
<dbReference type="NCBIfam" id="NF009780">
    <property type="entry name" value="PRK13278.1-5"/>
    <property type="match status" value="1"/>
</dbReference>
<comment type="function">
    <text evidence="10">Catalyzes the ATP- and formate-dependent formylation of 5-aminoimidazole-4-carboxamide-1-beta-d-ribofuranosyl 5'-monophosphate (AICAR) to 5-formaminoimidazole-4-carboxamide-1-beta-d-ribofuranosyl 5'-monophosphate (FAICAR) in the absence of folates.</text>
</comment>
<dbReference type="Proteomes" id="UP000246004">
    <property type="component" value="Unassembled WGS sequence"/>
</dbReference>
<evidence type="ECO:0000256" key="1">
    <source>
        <dbReference type="ARBA" id="ARBA00001936"/>
    </source>
</evidence>
<dbReference type="InterPro" id="IPR009720">
    <property type="entry name" value="IMP_biosynth_PurP_C"/>
</dbReference>
<sequence>MINMGKVNKSEIDEILKNYDKKDITIATLGSHTALHILRGAKQEGFKTAVVCEEGKDVPYKRFGVADEFIYVDEYKDIVREDIQEQLRAMNAIVVPHGSFVAYAGLSNVEDKFVVPMFGNRDILRWEAERDLERDMIMNAGIRMPRKYDGPEDIDKTVMVKFPGARGGQGYFICSSFEEFQEKIEEMKSRDWITDDDVADAHIEEYVVGTNFCIHYFYSVLNDEVEVLGMDSRYETNIDGIVRIPAADQLEANISPSYVVSGNHPVVIRESLLPQVFKNGDNLVASAKELVKPGMNGPFCLQCLVNDDREIVIFEMSARIDGGTNSFMNGSPYSYIQFGEEMSMGRRISREIKNAIAEDKLEDIIT</sequence>
<dbReference type="PROSITE" id="PS50975">
    <property type="entry name" value="ATP_GRASP"/>
    <property type="match status" value="1"/>
</dbReference>
<keyword evidence="8" id="KW-0460">Magnesium</keyword>
<dbReference type="InterPro" id="IPR013815">
    <property type="entry name" value="ATP_grasp_subdomain_1"/>
</dbReference>
<comment type="similarity">
    <text evidence="10">Belongs to the phosphohexose mutase family.</text>
</comment>
<reference evidence="12 13" key="1">
    <citation type="submission" date="2016-04" db="EMBL/GenBank/DDBJ databases">
        <title>Genome sequence of Methanosphaera cuniculi DSM 4103.</title>
        <authorList>
            <person name="Poehlein A."/>
            <person name="Seedorf H."/>
            <person name="Daniel R."/>
        </authorList>
    </citation>
    <scope>NUCLEOTIDE SEQUENCE [LARGE SCALE GENOMIC DNA]</scope>
    <source>
        <strain evidence="12 13">DSM 4103</strain>
    </source>
</reference>
<dbReference type="SUPFAM" id="SSF56059">
    <property type="entry name" value="Glutathione synthetase ATP-binding domain-like"/>
    <property type="match status" value="1"/>
</dbReference>
<feature type="binding site" evidence="10">
    <location>
        <position position="99"/>
    </location>
    <ligand>
        <name>5-amino-1-(5-phospho-beta-D-ribosyl)imidazole-4-carboxamide</name>
        <dbReference type="ChEBI" id="CHEBI:58475"/>
    </ligand>
</feature>
<evidence type="ECO:0000256" key="2">
    <source>
        <dbReference type="ARBA" id="ARBA00001946"/>
    </source>
</evidence>
<evidence type="ECO:0000256" key="5">
    <source>
        <dbReference type="ARBA" id="ARBA00022741"/>
    </source>
</evidence>
<name>A0A2V2BMM0_9EURY</name>
<dbReference type="GO" id="GO:0016879">
    <property type="term" value="F:ligase activity, forming carbon-nitrogen bonds"/>
    <property type="evidence" value="ECO:0007669"/>
    <property type="project" value="UniProtKB-UniRule"/>
</dbReference>
<feature type="binding site" evidence="10">
    <location>
        <position position="263"/>
    </location>
    <ligand>
        <name>5-amino-1-(5-phospho-beta-D-ribosyl)imidazole-4-carboxamide</name>
        <dbReference type="ChEBI" id="CHEBI:58475"/>
    </ligand>
</feature>
<keyword evidence="5 10" id="KW-0547">Nucleotide-binding</keyword>
<evidence type="ECO:0000313" key="13">
    <source>
        <dbReference type="Proteomes" id="UP000246004"/>
    </source>
</evidence>
<dbReference type="EMBL" id="LWMS01000002">
    <property type="protein sequence ID" value="PWL09006.1"/>
    <property type="molecule type" value="Genomic_DNA"/>
</dbReference>
<dbReference type="Pfam" id="PF06973">
    <property type="entry name" value="DUF1297"/>
    <property type="match status" value="1"/>
</dbReference>
<dbReference type="PIRSF" id="PIRSF004602">
    <property type="entry name" value="ATPgrasp_PurP"/>
    <property type="match status" value="1"/>
</dbReference>
<dbReference type="InterPro" id="IPR023656">
    <property type="entry name" value="IMP_biosynth_PurP"/>
</dbReference>
<keyword evidence="3 10" id="KW-0436">Ligase</keyword>
<keyword evidence="6 10" id="KW-0658">Purine biosynthesis</keyword>
<comment type="cofactor">
    <cofactor evidence="1">
        <name>Mn(2+)</name>
        <dbReference type="ChEBI" id="CHEBI:29035"/>
    </cofactor>
</comment>
<feature type="domain" description="ATP-grasp" evidence="11">
    <location>
        <begin position="121"/>
        <end position="357"/>
    </location>
</feature>
<evidence type="ECO:0000256" key="9">
    <source>
        <dbReference type="ARBA" id="ARBA00023211"/>
    </source>
</evidence>
<dbReference type="PANTHER" id="PTHR38147">
    <property type="entry name" value="5-FORMAMINOIMIDAZOLE-4-CARBOXAMIDE-1-(BETA)-D-RIBOFURANOSYL 5'-MONOPHOSPHATE SYNTHETASE-RELATED"/>
    <property type="match status" value="1"/>
</dbReference>
<dbReference type="Pfam" id="PF06849">
    <property type="entry name" value="DUF1246"/>
    <property type="match status" value="1"/>
</dbReference>
<dbReference type="InterPro" id="IPR010672">
    <property type="entry name" value="IMP_biosynth_PurP_N"/>
</dbReference>
<keyword evidence="7 10" id="KW-0067">ATP-binding</keyword>
<dbReference type="Gene3D" id="3.40.50.20">
    <property type="match status" value="1"/>
</dbReference>
<dbReference type="GO" id="GO:0005524">
    <property type="term" value="F:ATP binding"/>
    <property type="evidence" value="ECO:0007669"/>
    <property type="project" value="UniProtKB-UniRule"/>
</dbReference>
<feature type="binding site" evidence="10">
    <location>
        <position position="235"/>
    </location>
    <ligand>
        <name>ATP</name>
        <dbReference type="ChEBI" id="CHEBI:30616"/>
    </ligand>
</feature>
<dbReference type="GO" id="GO:0000287">
    <property type="term" value="F:magnesium ion binding"/>
    <property type="evidence" value="ECO:0007669"/>
    <property type="project" value="InterPro"/>
</dbReference>
<dbReference type="UniPathway" id="UPA00074">
    <property type="reaction ID" value="UER00134"/>
</dbReference>
<dbReference type="AlphaFoldDB" id="A0A2V2BMM0"/>